<evidence type="ECO:0000313" key="14">
    <source>
        <dbReference type="EMBL" id="NDY90493.1"/>
    </source>
</evidence>
<dbReference type="InterPro" id="IPR003594">
    <property type="entry name" value="HATPase_dom"/>
</dbReference>
<dbReference type="SUPFAM" id="SSF55874">
    <property type="entry name" value="ATPase domain of HSP90 chaperone/DNA topoisomerase II/histidine kinase"/>
    <property type="match status" value="1"/>
</dbReference>
<evidence type="ECO:0000256" key="6">
    <source>
        <dbReference type="ARBA" id="ARBA00022777"/>
    </source>
</evidence>
<dbReference type="InterPro" id="IPR005467">
    <property type="entry name" value="His_kinase_dom"/>
</dbReference>
<organism evidence="14 15">
    <name type="scientific">Ideonella livida</name>
    <dbReference type="NCBI Taxonomy" id="2707176"/>
    <lineage>
        <taxon>Bacteria</taxon>
        <taxon>Pseudomonadati</taxon>
        <taxon>Pseudomonadota</taxon>
        <taxon>Betaproteobacteria</taxon>
        <taxon>Burkholderiales</taxon>
        <taxon>Sphaerotilaceae</taxon>
        <taxon>Ideonella</taxon>
    </lineage>
</organism>
<keyword evidence="4 9" id="KW-0597">Phosphoprotein</keyword>
<dbReference type="CDD" id="cd16916">
    <property type="entry name" value="HATPase_CheA-like"/>
    <property type="match status" value="1"/>
</dbReference>
<reference evidence="14 15" key="1">
    <citation type="submission" date="2020-02" db="EMBL/GenBank/DDBJ databases">
        <title>Ideonella bacterium strain TBM-1.</title>
        <authorList>
            <person name="Chen W.-M."/>
        </authorList>
    </citation>
    <scope>NUCLEOTIDE SEQUENCE [LARGE SCALE GENOMIC DNA]</scope>
    <source>
        <strain evidence="14 15">TBM-1</strain>
    </source>
</reference>
<feature type="modified residue" description="Phosphohistidine" evidence="9">
    <location>
        <position position="44"/>
    </location>
</feature>
<dbReference type="SMART" id="SM00260">
    <property type="entry name" value="CheW"/>
    <property type="match status" value="1"/>
</dbReference>
<dbReference type="InterPro" id="IPR004105">
    <property type="entry name" value="CheA-like_dim"/>
</dbReference>
<keyword evidence="6" id="KW-0418">Kinase</keyword>
<dbReference type="SMART" id="SM00073">
    <property type="entry name" value="HPT"/>
    <property type="match status" value="1"/>
</dbReference>
<dbReference type="EC" id="2.7.13.3" evidence="2"/>
<dbReference type="GO" id="GO:0005737">
    <property type="term" value="C:cytoplasm"/>
    <property type="evidence" value="ECO:0007669"/>
    <property type="project" value="InterPro"/>
</dbReference>
<dbReference type="PANTHER" id="PTHR43395">
    <property type="entry name" value="SENSOR HISTIDINE KINASE CHEA"/>
    <property type="match status" value="1"/>
</dbReference>
<dbReference type="InterPro" id="IPR036061">
    <property type="entry name" value="CheW-like_dom_sf"/>
</dbReference>
<comment type="caution">
    <text evidence="14">The sequence shown here is derived from an EMBL/GenBank/DDBJ whole genome shotgun (WGS) entry which is preliminary data.</text>
</comment>
<evidence type="ECO:0000256" key="1">
    <source>
        <dbReference type="ARBA" id="ARBA00000085"/>
    </source>
</evidence>
<evidence type="ECO:0000256" key="2">
    <source>
        <dbReference type="ARBA" id="ARBA00012438"/>
    </source>
</evidence>
<feature type="compositionally biased region" description="Acidic residues" evidence="10">
    <location>
        <begin position="509"/>
        <end position="518"/>
    </location>
</feature>
<comment type="function">
    <text evidence="8">Involved in the transmission of sensory signals from the chemoreceptors to the flagellar motors. CheA is autophosphorylated; it can transfer its phosphate group to either CheB or CheY.</text>
</comment>
<feature type="compositionally biased region" description="Pro residues" evidence="10">
    <location>
        <begin position="523"/>
        <end position="538"/>
    </location>
</feature>
<evidence type="ECO:0000256" key="5">
    <source>
        <dbReference type="ARBA" id="ARBA00022679"/>
    </source>
</evidence>
<dbReference type="SMART" id="SM00387">
    <property type="entry name" value="HATPase_c"/>
    <property type="match status" value="1"/>
</dbReference>
<evidence type="ECO:0000259" key="12">
    <source>
        <dbReference type="PROSITE" id="PS50851"/>
    </source>
</evidence>
<dbReference type="PROSITE" id="PS50851">
    <property type="entry name" value="CHEW"/>
    <property type="match status" value="1"/>
</dbReference>
<dbReference type="CDD" id="cd00088">
    <property type="entry name" value="HPT"/>
    <property type="match status" value="1"/>
</dbReference>
<evidence type="ECO:0000259" key="11">
    <source>
        <dbReference type="PROSITE" id="PS50109"/>
    </source>
</evidence>
<dbReference type="Proteomes" id="UP000484255">
    <property type="component" value="Unassembled WGS sequence"/>
</dbReference>
<feature type="compositionally biased region" description="Low complexity" evidence="10">
    <location>
        <begin position="539"/>
        <end position="548"/>
    </location>
</feature>
<dbReference type="RefSeq" id="WP_163456356.1">
    <property type="nucleotide sequence ID" value="NZ_JAAGOH010000004.1"/>
</dbReference>
<dbReference type="Gene3D" id="3.30.565.10">
    <property type="entry name" value="Histidine kinase-like ATPase, C-terminal domain"/>
    <property type="match status" value="1"/>
</dbReference>
<feature type="compositionally biased region" description="Basic and acidic residues" evidence="10">
    <location>
        <begin position="551"/>
        <end position="563"/>
    </location>
</feature>
<keyword evidence="7" id="KW-0902">Two-component regulatory system</keyword>
<dbReference type="FunFam" id="3.30.565.10:FF:000016">
    <property type="entry name" value="Chemotaxis protein CheA, putative"/>
    <property type="match status" value="1"/>
</dbReference>
<evidence type="ECO:0000256" key="3">
    <source>
        <dbReference type="ARBA" id="ARBA00021495"/>
    </source>
</evidence>
<dbReference type="GO" id="GO:0000155">
    <property type="term" value="F:phosphorelay sensor kinase activity"/>
    <property type="evidence" value="ECO:0007669"/>
    <property type="project" value="InterPro"/>
</dbReference>
<dbReference type="InterPro" id="IPR051315">
    <property type="entry name" value="Bact_Chemotaxis_CheA"/>
</dbReference>
<dbReference type="Pfam" id="PF01627">
    <property type="entry name" value="Hpt"/>
    <property type="match status" value="1"/>
</dbReference>
<dbReference type="SUPFAM" id="SSF47226">
    <property type="entry name" value="Histidine-containing phosphotransfer domain, HPT domain"/>
    <property type="match status" value="1"/>
</dbReference>
<dbReference type="Gene3D" id="1.10.287.560">
    <property type="entry name" value="Histidine kinase CheA-like, homodimeric domain"/>
    <property type="match status" value="1"/>
</dbReference>
<dbReference type="InterPro" id="IPR004358">
    <property type="entry name" value="Sig_transdc_His_kin-like_C"/>
</dbReference>
<dbReference type="Pfam" id="PF02895">
    <property type="entry name" value="H-kinase_dim"/>
    <property type="match status" value="1"/>
</dbReference>
<dbReference type="SMART" id="SM01231">
    <property type="entry name" value="H-kinase_dim"/>
    <property type="match status" value="1"/>
</dbReference>
<dbReference type="Gene3D" id="2.30.30.40">
    <property type="entry name" value="SH3 Domains"/>
    <property type="match status" value="1"/>
</dbReference>
<gene>
    <name evidence="14" type="ORF">G3A44_04685</name>
</gene>
<dbReference type="EMBL" id="JAAGOH010000004">
    <property type="protein sequence ID" value="NDY90493.1"/>
    <property type="molecule type" value="Genomic_DNA"/>
</dbReference>
<evidence type="ECO:0000256" key="9">
    <source>
        <dbReference type="PROSITE-ProRule" id="PRU00110"/>
    </source>
</evidence>
<sequence length="955" mass="103283">MNELLEQFLSEAREALEGIGDKLMALEQAPDDTELMTQLFRLVHTLKGNSGLFEFPEMTRVLHAGEDLMDAVRHGRLSYSRELADRLLDAMDFVGMLCDAIEAGRQDAHAHADEAVRLAQALRALKGEDAEAGQPAEEAAAPALPALSVAQLWALPEAVRQDLVRQSGGRLLHWLLYRPDPQCFFQGDDPLYRALQTPGLLWRQIRPRGPWAPLATLDPFDCQLDLEAITAADPQALSEHYRYVPDQRRLEAFSPWCLVRPEGDPNGGPVYEDFMQDAQGWLEADDLSALGRAVDALLDLSSPALWFASALRWMRTLLQMEAVPRPALRALVASLADLQPPDILGAMDRAERADGDAPGPREVPLENPESPAMQALVNLVETQREVLALPDDAQWLSGRLAAAARVLAGCLRQTGREAQVPAMQAVAEQARGQGSAQPLAAWLEAVFPEGRPLTRLLQVADPAPVLAEATVAPVSPVTEVIAPAPVAAVRPAPTPAPSPVGGLSGPSDDYLEDDEDVVVLEAPPRPAPPPPPQPPSPPAASADAQAEATEAEGRSPRRGEDAGATRSSLKVDQAKIDRLMNLIGEMVVAKNAIPYLASRAEQQFGVRELAREIKAQYAVINRISEEMQDAIMQVRMMPVSFIFQRFPRLVRDTSRRLGKEVNLVLDGQETAADKNIIESLGDPLVHIVRNSLDHGIETPEVRQAAGKPAVGTLRISARQESDRVVIEIHDDGKGMDPVVIKRKAWEKGLIDEAAMERMSDQEAIHLIFAPGFSTADVVSDLSGRGVGMDVVRTAVERVHGNVSLESVKGQGTRIRLSLPLSMAVTNVMTIEADGQVFGVPMDTVVETVRVPAAAVRRIKQSLVATLRGRIVPLKPLNQLLGLAAPPLTNDSEEYAVLVVRVGDETVGLLVDNFRETADIILKPLAGVLGGLSAYAGSALMGDGSVLMVLNVKEMV</sequence>
<keyword evidence="5" id="KW-0808">Transferase</keyword>
<dbReference type="InterPro" id="IPR036890">
    <property type="entry name" value="HATPase_C_sf"/>
</dbReference>
<dbReference type="InterPro" id="IPR037006">
    <property type="entry name" value="CheA-like_homodim_sf"/>
</dbReference>
<dbReference type="InterPro" id="IPR036097">
    <property type="entry name" value="HisK_dim/P_sf"/>
</dbReference>
<evidence type="ECO:0000256" key="10">
    <source>
        <dbReference type="SAM" id="MobiDB-lite"/>
    </source>
</evidence>
<protein>
    <recommendedName>
        <fullName evidence="3">Chemotaxis protein CheA</fullName>
        <ecNumber evidence="2">2.7.13.3</ecNumber>
    </recommendedName>
</protein>
<dbReference type="SUPFAM" id="SSF47384">
    <property type="entry name" value="Homodimeric domain of signal transducing histidine kinase"/>
    <property type="match status" value="1"/>
</dbReference>
<evidence type="ECO:0000259" key="13">
    <source>
        <dbReference type="PROSITE" id="PS50894"/>
    </source>
</evidence>
<dbReference type="GO" id="GO:0006935">
    <property type="term" value="P:chemotaxis"/>
    <property type="evidence" value="ECO:0007669"/>
    <property type="project" value="InterPro"/>
</dbReference>
<evidence type="ECO:0000256" key="4">
    <source>
        <dbReference type="ARBA" id="ARBA00022553"/>
    </source>
</evidence>
<comment type="catalytic activity">
    <reaction evidence="1">
        <text>ATP + protein L-histidine = ADP + protein N-phospho-L-histidine.</text>
        <dbReference type="EC" id="2.7.13.3"/>
    </reaction>
</comment>
<dbReference type="PROSITE" id="PS50894">
    <property type="entry name" value="HPT"/>
    <property type="match status" value="1"/>
</dbReference>
<dbReference type="InterPro" id="IPR002545">
    <property type="entry name" value="CheW-lke_dom"/>
</dbReference>
<dbReference type="InterPro" id="IPR008207">
    <property type="entry name" value="Sig_transdc_His_kin_Hpt_dom"/>
</dbReference>
<dbReference type="Pfam" id="PF01584">
    <property type="entry name" value="CheW"/>
    <property type="match status" value="1"/>
</dbReference>
<evidence type="ECO:0000256" key="7">
    <source>
        <dbReference type="ARBA" id="ARBA00023012"/>
    </source>
</evidence>
<dbReference type="SUPFAM" id="SSF50341">
    <property type="entry name" value="CheW-like"/>
    <property type="match status" value="1"/>
</dbReference>
<dbReference type="Pfam" id="PF02518">
    <property type="entry name" value="HATPase_c"/>
    <property type="match status" value="1"/>
</dbReference>
<evidence type="ECO:0000256" key="8">
    <source>
        <dbReference type="ARBA" id="ARBA00035100"/>
    </source>
</evidence>
<proteinExistence type="predicted"/>
<keyword evidence="15" id="KW-1185">Reference proteome</keyword>
<dbReference type="PANTHER" id="PTHR43395:SF1">
    <property type="entry name" value="CHEMOTAXIS PROTEIN CHEA"/>
    <property type="match status" value="1"/>
</dbReference>
<feature type="domain" description="HPt" evidence="13">
    <location>
        <begin position="1"/>
        <end position="101"/>
    </location>
</feature>
<dbReference type="PROSITE" id="PS50109">
    <property type="entry name" value="HIS_KIN"/>
    <property type="match status" value="1"/>
</dbReference>
<feature type="domain" description="CheW-like" evidence="12">
    <location>
        <begin position="824"/>
        <end position="955"/>
    </location>
</feature>
<dbReference type="AlphaFoldDB" id="A0A7C9PFC4"/>
<dbReference type="PRINTS" id="PR00344">
    <property type="entry name" value="BCTRLSENSOR"/>
</dbReference>
<feature type="region of interest" description="Disordered" evidence="10">
    <location>
        <begin position="489"/>
        <end position="569"/>
    </location>
</feature>
<accession>A0A7C9PFC4</accession>
<dbReference type="InterPro" id="IPR036641">
    <property type="entry name" value="HPT_dom_sf"/>
</dbReference>
<evidence type="ECO:0000313" key="15">
    <source>
        <dbReference type="Proteomes" id="UP000484255"/>
    </source>
</evidence>
<dbReference type="Gene3D" id="1.20.120.160">
    <property type="entry name" value="HPT domain"/>
    <property type="match status" value="1"/>
</dbReference>
<name>A0A7C9PFC4_9BURK</name>
<feature type="domain" description="Histidine kinase" evidence="11">
    <location>
        <begin position="606"/>
        <end position="822"/>
    </location>
</feature>